<organism evidence="1">
    <name type="scientific">Leptolyngbya boryana CZ1</name>
    <dbReference type="NCBI Taxonomy" id="3060204"/>
    <lineage>
        <taxon>Bacteria</taxon>
        <taxon>Bacillati</taxon>
        <taxon>Cyanobacteriota</taxon>
        <taxon>Cyanophyceae</taxon>
        <taxon>Leptolyngbyales</taxon>
        <taxon>Leptolyngbyaceae</taxon>
        <taxon>Leptolyngbya group</taxon>
        <taxon>Leptolyngbya</taxon>
    </lineage>
</organism>
<sequence length="75" mass="8535">MSETLTWEQMTQKFQGEWLLIVEAELDEQMGIIQGQVLAHSPNQDEIYDALALRNGRPASIEYVGEIPEDLAFIL</sequence>
<reference evidence="1" key="2">
    <citation type="submission" date="2023-07" db="EMBL/GenBank/DDBJ databases">
        <authorList>
            <person name="Bai X.-H."/>
            <person name="Wang H.-H."/>
            <person name="Wang J."/>
            <person name="Ma M.-Y."/>
            <person name="Hu H.-H."/>
            <person name="Song Z.-L."/>
            <person name="Ma H.-G."/>
            <person name="Fan Y."/>
            <person name="Du C.-Y."/>
            <person name="Xu J.-C."/>
        </authorList>
    </citation>
    <scope>NUCLEOTIDE SEQUENCE</scope>
    <source>
        <strain evidence="1">CZ1</strain>
    </source>
</reference>
<name>A0AA96X7Z8_LEPBY</name>
<dbReference type="EMBL" id="CP130144">
    <property type="protein sequence ID" value="WNZ47225.1"/>
    <property type="molecule type" value="Genomic_DNA"/>
</dbReference>
<accession>A0AA96X7Z8</accession>
<reference evidence="1" key="1">
    <citation type="journal article" date="2023" name="Plants (Basel)">
        <title>Genomic Analysis of Leptolyngbya boryana CZ1 Reveals Efficient Carbon Fixation Modules.</title>
        <authorList>
            <person name="Bai X."/>
            <person name="Wang H."/>
            <person name="Cheng W."/>
            <person name="Wang J."/>
            <person name="Ma M."/>
            <person name="Hu H."/>
            <person name="Song Z."/>
            <person name="Ma H."/>
            <person name="Fan Y."/>
            <person name="Du C."/>
            <person name="Xu J."/>
        </authorList>
    </citation>
    <scope>NUCLEOTIDE SEQUENCE</scope>
    <source>
        <strain evidence="1">CZ1</strain>
    </source>
</reference>
<protein>
    <recommendedName>
        <fullName evidence="2">DUF5678 domain-containing protein</fullName>
    </recommendedName>
</protein>
<evidence type="ECO:0008006" key="2">
    <source>
        <dbReference type="Google" id="ProtNLM"/>
    </source>
</evidence>
<dbReference type="RefSeq" id="WP_268181858.1">
    <property type="nucleotide sequence ID" value="NZ_CP130144.1"/>
</dbReference>
<evidence type="ECO:0000313" key="1">
    <source>
        <dbReference type="EMBL" id="WNZ47225.1"/>
    </source>
</evidence>
<dbReference type="AlphaFoldDB" id="A0AA96X7Z8"/>
<proteinExistence type="predicted"/>
<gene>
    <name evidence="1" type="ORF">Q2T42_05165</name>
</gene>